<dbReference type="EMBL" id="DAEPXK010000019">
    <property type="protein sequence ID" value="HBH1542524.1"/>
    <property type="molecule type" value="Genomic_DNA"/>
</dbReference>
<proteinExistence type="predicted"/>
<sequence>MQEIINRLKKLKEAYGDDILIKHSIVPKGCYYKIKKDGSIASFINDNEKNFQLNEEYIFFKQRIFYERMINANKCLNQEKGLGKKIHSVTPYALIFKIETFNNVLFRDFLYSHFKKMKEVYNNSLNIEETIKHFEECFNIIEKDCRYFNSKTPDKIFIFLDEDLELYKDAYNSYASKKCFISEDTKVVIDGQIYGIPCFSINLNKGKPTLSNNPYNDFLFRLTLEDSMLLLSLLKLKNSSINELLNNNKIFNELELELDIGNNANDKSNEIVSVEMKADYSNKCLDFEESIILQSMFSNENIINLNIDRKNLLKKIDEVLKIKNGVNNMTLEKALSLKKDNYNDFINRLGNLNLAQSIISNKDLLMYYFIEDKDISINKEIEKIVFYMYLEGIKNEKDLNKSSLIRIRQKIDFMISILMTFYKEGGYKEMPSNLNKIWNKLISAKKGKEYEYEIESDEEFFFVSAQLLYWINTTGSFSSKTNDYIQNILSLRDSNQLKEKMIDGYETYLYNIPLGNNFANRLYSKLLLYKESQNIKIKGIYKYYFHSGLFGENINYTKC</sequence>
<evidence type="ECO:0000313" key="1">
    <source>
        <dbReference type="EMBL" id="HBH1542524.1"/>
    </source>
</evidence>
<comment type="caution">
    <text evidence="1">The sequence shown here is derived from an EMBL/GenBank/DDBJ whole genome shotgun (WGS) entry which is preliminary data.</text>
</comment>
<dbReference type="Proteomes" id="UP000878956">
    <property type="component" value="Unassembled WGS sequence"/>
</dbReference>
<reference evidence="1" key="2">
    <citation type="submission" date="2021-06" db="EMBL/GenBank/DDBJ databases">
        <authorList>
            <consortium name="NCBI Pathogen Detection Project"/>
        </authorList>
    </citation>
    <scope>NUCLEOTIDE SEQUENCE</scope>
    <source>
        <strain evidence="1">HN1000</strain>
    </source>
</reference>
<organism evidence="1 2">
    <name type="scientific">Clostridioides difficile</name>
    <name type="common">Peptoclostridium difficile</name>
    <dbReference type="NCBI Taxonomy" id="1496"/>
    <lineage>
        <taxon>Bacteria</taxon>
        <taxon>Bacillati</taxon>
        <taxon>Bacillota</taxon>
        <taxon>Clostridia</taxon>
        <taxon>Peptostreptococcales</taxon>
        <taxon>Peptostreptococcaceae</taxon>
        <taxon>Clostridioides</taxon>
    </lineage>
</organism>
<dbReference type="AlphaFoldDB" id="A0AAN6A5S2"/>
<accession>A0AAN6A5S2</accession>
<evidence type="ECO:0000313" key="2">
    <source>
        <dbReference type="Proteomes" id="UP000878956"/>
    </source>
</evidence>
<name>A0AAN6A5S2_CLODI</name>
<reference evidence="1" key="1">
    <citation type="journal article" date="2018" name="Genome Biol.">
        <title>SKESA: strategic k-mer extension for scrupulous assemblies.</title>
        <authorList>
            <person name="Souvorov A."/>
            <person name="Agarwala R."/>
            <person name="Lipman D.J."/>
        </authorList>
    </citation>
    <scope>NUCLEOTIDE SEQUENCE</scope>
    <source>
        <strain evidence="1">HN1000</strain>
    </source>
</reference>
<gene>
    <name evidence="1" type="ORF">KRM00_002008</name>
</gene>
<protein>
    <submittedName>
        <fullName evidence="1">Uncharacterized protein</fullName>
    </submittedName>
</protein>
<dbReference type="RefSeq" id="WP_009899286.1">
    <property type="nucleotide sequence ID" value="NZ_FUQT01000003.1"/>
</dbReference>